<dbReference type="InterPro" id="IPR036339">
    <property type="entry name" value="PUB-like_dom_sf"/>
</dbReference>
<dbReference type="OrthoDB" id="9837000at2759"/>
<sequence>MDRANLYIRSDCQMWHQNIDKLLLSYLEAEESPRKLEEKKKLEAQIKNYLSIVPHKDKFYFRETAQVLHRSVEEIEDFTAYQTTAAWSALVAYAHNLIVQPWRKEFREIKTYSGFYKHHIEASLIGGEIILELMGYQSNGSGSMRLNGPVNKEQIMKVSKDSFIALVECQIMRTIIENMIKSVGYCTWFDVLHYRETHICSPEEATKDLINIAQQYYYRDMYTKYAPDHVGCSTNYRYSHPHVSPHSIYMQGAQPLYGTYLSQPLVPHFPICSPNGYYTTCNYEISSNTKPYSCSVPTAKLIELEPSPSSNSGLHKRSISDVKDHGSRQHSSYEDSYKHKSKDERCDLHWRYNSNKSANSNFFKNNELSDVTSNLLEPLSLNETSSKHNSSEPSCSKQETYVSARKKAKDYSVVDSSKASQPANTDKSKQSKDSTSAFHEETNDFWACYSCTYHNNINLTICEMCNKSRTQGNEIQPLISGGSQCPNCTLVNEKGLKNCKACNICLENSPTYI</sequence>
<keyword evidence="7" id="KW-1185">Reference proteome</keyword>
<dbReference type="PROSITE" id="PS01358">
    <property type="entry name" value="ZF_RANBP2_1"/>
    <property type="match status" value="1"/>
</dbReference>
<dbReference type="CTD" id="37864"/>
<keyword evidence="2" id="KW-0863">Zinc-finger</keyword>
<feature type="compositionally biased region" description="Basic and acidic residues" evidence="4">
    <location>
        <begin position="426"/>
        <end position="435"/>
    </location>
</feature>
<protein>
    <recommendedName>
        <fullName evidence="5">RanBP2-type domain-containing protein</fullName>
    </recommendedName>
</protein>
<dbReference type="EnsemblMetazoa" id="XM_014398139.2">
    <property type="protein sequence ID" value="XP_014253625.1"/>
    <property type="gene ID" value="LOC106668936"/>
</dbReference>
<feature type="domain" description="RanBP2-type" evidence="5">
    <location>
        <begin position="446"/>
        <end position="465"/>
    </location>
</feature>
<dbReference type="Pfam" id="PF21388">
    <property type="entry name" value="SPATA2_PUB-like"/>
    <property type="match status" value="1"/>
</dbReference>
<dbReference type="GO" id="GO:0008270">
    <property type="term" value="F:zinc ion binding"/>
    <property type="evidence" value="ECO:0007669"/>
    <property type="project" value="UniProtKB-KW"/>
</dbReference>
<dbReference type="GeneID" id="106668936"/>
<dbReference type="Proteomes" id="UP000494040">
    <property type="component" value="Unassembled WGS sequence"/>
</dbReference>
<feature type="compositionally biased region" description="Polar residues" evidence="4">
    <location>
        <begin position="414"/>
        <end position="424"/>
    </location>
</feature>
<keyword evidence="1" id="KW-0479">Metal-binding</keyword>
<dbReference type="PANTHER" id="PTHR15326">
    <property type="entry name" value="SPERMATOGENESIS-ASSOCIATED PROTEIN 2/TAMOZHENNIC"/>
    <property type="match status" value="1"/>
</dbReference>
<proteinExistence type="predicted"/>
<dbReference type="Gene3D" id="1.20.58.2190">
    <property type="match status" value="1"/>
</dbReference>
<dbReference type="RefSeq" id="XP_014253625.1">
    <property type="nucleotide sequence ID" value="XM_014398139.2"/>
</dbReference>
<feature type="region of interest" description="Disordered" evidence="4">
    <location>
        <begin position="411"/>
        <end position="435"/>
    </location>
</feature>
<evidence type="ECO:0000313" key="7">
    <source>
        <dbReference type="Proteomes" id="UP000494040"/>
    </source>
</evidence>
<dbReference type="PANTHER" id="PTHR15326:SF2">
    <property type="entry name" value="PROTEIN TAMOZHENNIC"/>
    <property type="match status" value="1"/>
</dbReference>
<keyword evidence="3" id="KW-0862">Zinc</keyword>
<dbReference type="AlphaFoldDB" id="A0A8I6RWC4"/>
<dbReference type="SMART" id="SM00547">
    <property type="entry name" value="ZnF_RBZ"/>
    <property type="match status" value="2"/>
</dbReference>
<dbReference type="OMA" id="KHEVEAN"/>
<feature type="region of interest" description="Disordered" evidence="4">
    <location>
        <begin position="305"/>
        <end position="338"/>
    </location>
</feature>
<dbReference type="InterPro" id="IPR036443">
    <property type="entry name" value="Znf_RanBP2_sf"/>
</dbReference>
<dbReference type="GO" id="GO:0005737">
    <property type="term" value="C:cytoplasm"/>
    <property type="evidence" value="ECO:0007669"/>
    <property type="project" value="TreeGrafter"/>
</dbReference>
<evidence type="ECO:0000259" key="5">
    <source>
        <dbReference type="PROSITE" id="PS01358"/>
    </source>
</evidence>
<evidence type="ECO:0000313" key="6">
    <source>
        <dbReference type="EnsemblMetazoa" id="XP_014253625.1"/>
    </source>
</evidence>
<dbReference type="Gene3D" id="2.30.30.380">
    <property type="entry name" value="Zn-finger domain of Sec23/24"/>
    <property type="match status" value="1"/>
</dbReference>
<accession>A0A8I6RWC4</accession>
<organism evidence="6 7">
    <name type="scientific">Cimex lectularius</name>
    <name type="common">Bed bug</name>
    <name type="synonym">Acanthia lectularia</name>
    <dbReference type="NCBI Taxonomy" id="79782"/>
    <lineage>
        <taxon>Eukaryota</taxon>
        <taxon>Metazoa</taxon>
        <taxon>Ecdysozoa</taxon>
        <taxon>Arthropoda</taxon>
        <taxon>Hexapoda</taxon>
        <taxon>Insecta</taxon>
        <taxon>Pterygota</taxon>
        <taxon>Neoptera</taxon>
        <taxon>Paraneoptera</taxon>
        <taxon>Hemiptera</taxon>
        <taxon>Heteroptera</taxon>
        <taxon>Panheteroptera</taxon>
        <taxon>Cimicomorpha</taxon>
        <taxon>Cimicidae</taxon>
        <taxon>Cimex</taxon>
    </lineage>
</organism>
<feature type="compositionally biased region" description="Basic and acidic residues" evidence="4">
    <location>
        <begin position="318"/>
        <end position="338"/>
    </location>
</feature>
<dbReference type="SUPFAM" id="SSF90209">
    <property type="entry name" value="Ran binding protein zinc finger-like"/>
    <property type="match status" value="1"/>
</dbReference>
<dbReference type="KEGG" id="clec:106668936"/>
<evidence type="ECO:0000256" key="3">
    <source>
        <dbReference type="ARBA" id="ARBA00022833"/>
    </source>
</evidence>
<evidence type="ECO:0000256" key="4">
    <source>
        <dbReference type="SAM" id="MobiDB-lite"/>
    </source>
</evidence>
<dbReference type="InterPro" id="IPR048839">
    <property type="entry name" value="SPATA2_PUB-like"/>
</dbReference>
<evidence type="ECO:0000256" key="1">
    <source>
        <dbReference type="ARBA" id="ARBA00022723"/>
    </source>
</evidence>
<evidence type="ECO:0000256" key="2">
    <source>
        <dbReference type="ARBA" id="ARBA00022771"/>
    </source>
</evidence>
<dbReference type="InterPro" id="IPR001876">
    <property type="entry name" value="Znf_RanBP2"/>
</dbReference>
<reference evidence="6" key="1">
    <citation type="submission" date="2022-01" db="UniProtKB">
        <authorList>
            <consortium name="EnsemblMetazoa"/>
        </authorList>
    </citation>
    <scope>IDENTIFICATION</scope>
</reference>
<name>A0A8I6RWC4_CIMLE</name>
<dbReference type="SUPFAM" id="SSF143503">
    <property type="entry name" value="PUG domain-like"/>
    <property type="match status" value="1"/>
</dbReference>